<proteinExistence type="predicted"/>
<protein>
    <submittedName>
        <fullName evidence="1">Uncharacterized protein</fullName>
    </submittedName>
</protein>
<reference evidence="1 2" key="1">
    <citation type="submission" date="2018-06" db="EMBL/GenBank/DDBJ databases">
        <authorList>
            <consortium name="Pathogen Informatics"/>
            <person name="Doyle S."/>
        </authorList>
    </citation>
    <scope>NUCLEOTIDE SEQUENCE [LARGE SCALE GENOMIC DNA]</scope>
    <source>
        <strain evidence="1 2">NCTC11388</strain>
    </source>
</reference>
<accession>A0A380BIA9</accession>
<dbReference type="Proteomes" id="UP000254893">
    <property type="component" value="Unassembled WGS sequence"/>
</dbReference>
<dbReference type="AlphaFoldDB" id="A0A380BIA9"/>
<sequence>MFILLCLSCCGLSQDKENIILSVLSKSVVGKTIGFNLSDKNELFFYNTKKSDYDQSLVSKIDFSEIPKSIFLKCNGELGDSSCITQVNY</sequence>
<gene>
    <name evidence="1" type="ORF">NCTC11388_00689</name>
</gene>
<dbReference type="EMBL" id="UGYW01000002">
    <property type="protein sequence ID" value="SUJ01087.1"/>
    <property type="molecule type" value="Genomic_DNA"/>
</dbReference>
<evidence type="ECO:0000313" key="2">
    <source>
        <dbReference type="Proteomes" id="UP000254893"/>
    </source>
</evidence>
<organism evidence="1 2">
    <name type="scientific">Sphingobacterium spiritivorum</name>
    <name type="common">Flavobacterium spiritivorum</name>
    <dbReference type="NCBI Taxonomy" id="258"/>
    <lineage>
        <taxon>Bacteria</taxon>
        <taxon>Pseudomonadati</taxon>
        <taxon>Bacteroidota</taxon>
        <taxon>Sphingobacteriia</taxon>
        <taxon>Sphingobacteriales</taxon>
        <taxon>Sphingobacteriaceae</taxon>
        <taxon>Sphingobacterium</taxon>
    </lineage>
</organism>
<name>A0A380BIA9_SPHSI</name>
<evidence type="ECO:0000313" key="1">
    <source>
        <dbReference type="EMBL" id="SUJ01087.1"/>
    </source>
</evidence>